<protein>
    <submittedName>
        <fullName evidence="1">Uncharacterized protein</fullName>
    </submittedName>
</protein>
<gene>
    <name evidence="1" type="ORF">BLA24_25170</name>
</gene>
<comment type="caution">
    <text evidence="1">The sequence shown here is derived from an EMBL/GenBank/DDBJ whole genome shotgun (WGS) entry which is preliminary data.</text>
</comment>
<evidence type="ECO:0000313" key="2">
    <source>
        <dbReference type="Proteomes" id="UP000222531"/>
    </source>
</evidence>
<accession>A0A2G1XDR5</accession>
<proteinExistence type="predicted"/>
<sequence length="333" mass="34420">MLTGALAVAALVAALVALWQTQFGPLTRPDYCWGTWAQDGGPFHAGATHRTSSERAPTRRHPSGHCALSWRGGHGPKARDQRLDVRYDTGPEPADERRTWLAGLFTGGDSALPGGLPGFVTAASGSLVLPQTCDVKGLPSVLTISGTFADTAETARLLLQAADRAARVTGCAPRAAPRPGALPAAVAYAARAAAIAPGTAGCGIPALGREVRSAPAGRLTDRAGSLQDDFQTCAVASDSTWAARFTMTARPRIVALFAGLTGDGPPARGWRAHGRITPDGALVTADCAGRTTVFTMRSGPARTGTRLDDPREVFPDFVDAVAGRIGCAPLHSA</sequence>
<organism evidence="1 2">
    <name type="scientific">Streptomyces cinnamoneus</name>
    <name type="common">Streptoverticillium cinnamoneum</name>
    <dbReference type="NCBI Taxonomy" id="53446"/>
    <lineage>
        <taxon>Bacteria</taxon>
        <taxon>Bacillati</taxon>
        <taxon>Actinomycetota</taxon>
        <taxon>Actinomycetes</taxon>
        <taxon>Kitasatosporales</taxon>
        <taxon>Streptomycetaceae</taxon>
        <taxon>Streptomyces</taxon>
        <taxon>Streptomyces cinnamoneus group</taxon>
    </lineage>
</organism>
<dbReference type="Proteomes" id="UP000222531">
    <property type="component" value="Unassembled WGS sequence"/>
</dbReference>
<dbReference type="AlphaFoldDB" id="A0A2G1XDR5"/>
<evidence type="ECO:0000313" key="1">
    <source>
        <dbReference type="EMBL" id="PHQ49345.1"/>
    </source>
</evidence>
<name>A0A2G1XDR5_STRCJ</name>
<dbReference type="EMBL" id="NHZO01000154">
    <property type="protein sequence ID" value="PHQ49345.1"/>
    <property type="molecule type" value="Genomic_DNA"/>
</dbReference>
<reference evidence="1 2" key="1">
    <citation type="journal article" date="2017" name="Biochemistry">
        <title>Identification of the Biosynthetic Pathway for the Antibiotic Bicyclomycin.</title>
        <authorList>
            <person name="Patteson J."/>
            <person name="Cai W."/>
            <person name="Johnson R.A."/>
            <person name="Santa Maria K."/>
            <person name="Li B."/>
        </authorList>
    </citation>
    <scope>NUCLEOTIDE SEQUENCE [LARGE SCALE GENOMIC DNA]</scope>
    <source>
        <strain evidence="1 2">ATCC 21532</strain>
    </source>
</reference>
<keyword evidence="2" id="KW-1185">Reference proteome</keyword>